<accession>A0AC35UAP0</accession>
<evidence type="ECO:0000313" key="2">
    <source>
        <dbReference type="WBParaSite" id="RSKR_0000965000.1"/>
    </source>
</evidence>
<proteinExistence type="predicted"/>
<name>A0AC35UAP0_9BILA</name>
<dbReference type="Proteomes" id="UP000095286">
    <property type="component" value="Unplaced"/>
</dbReference>
<evidence type="ECO:0000313" key="1">
    <source>
        <dbReference type="Proteomes" id="UP000095286"/>
    </source>
</evidence>
<organism evidence="1 2">
    <name type="scientific">Rhabditophanes sp. KR3021</name>
    <dbReference type="NCBI Taxonomy" id="114890"/>
    <lineage>
        <taxon>Eukaryota</taxon>
        <taxon>Metazoa</taxon>
        <taxon>Ecdysozoa</taxon>
        <taxon>Nematoda</taxon>
        <taxon>Chromadorea</taxon>
        <taxon>Rhabditida</taxon>
        <taxon>Tylenchina</taxon>
        <taxon>Panagrolaimomorpha</taxon>
        <taxon>Strongyloidoidea</taxon>
        <taxon>Alloionematidae</taxon>
        <taxon>Rhabditophanes</taxon>
    </lineage>
</organism>
<protein>
    <submittedName>
        <fullName evidence="2">SCD domain-containing protein</fullName>
    </submittedName>
</protein>
<sequence>MAPRAKKAVDVWKPHGCAKLTPSLPVETIISMLTGSSKHFSKVLKKKESTLGKRKGRRSKDSADGSIEEDDNDVKELRNKALGAAYWMKTIMNEEYMAHESEQLNLVIALNMIKITAITCPDYPFATKDDAVDVLGFIMELFPKAIDIRDDLHKDYMELLKLWENYDMQTIITEWIGEENVELTEKLINVLLKSAEVDTRQSLSIEEVRLVTDVHTSLEAILERCFISMPAKLETIDTVIYSLTTKQREQFPNSYKLCKRVLRKEECAGFVGQITKTLQEMLNTDCVFGGVKTGDKIWNVIVCLEQAVPGYIANLLEDILKHCQGEHCERAKHCLLNCAIFPNAPISSLVKDPKVFLTYDKNSTASLKKWIATNIVKLVKTNPNWKTVLSKYIFHCLNDNILEPREILLKNLGLLFQNDLDILDSNVLERVSILGTAKDESIRQLAMKLIGQLNKVVQKESFKDGDKDRMIWLSANLFNCLIHSNLNDVVRMEKTLVSCILVPSMSSQKRYEYLAKMFICLNSNGLSSFRHLIRSRYAIAHAVLRFAQYWSDGRHVGAENKLYYLFENAYLLEDSQDVFRNLEVFCTAMKETNVLTIFQNLLSTFNRSIVKVESELGNILSKVKTQLNESQYNCFKLLLERCAPLIINDDFAEYLLTNMIALENEKDPGVKKCYYATMITDMISSSYSFAFFNESSMENLIKLAGNFKIEPFSEMAILIFKRLFCLDLVCNVNEDLSKRIVDVCSKCIFNGSARGAKNAIIVIDKMKKYGVVDGELLDQLYNKSKAGLNIKSCQYARSIMAIGQMLVINPSIDKEQWTAKVSEFIKNVMGSEEVTDVEYYKISWSDLRTYAISQQDDENKDAFERMYGASNKRGGIRMPLTNNQFSAFPIDKDPQIVNKICTIKFLKKLLIAVNDGRTAVAMSIIHFYQSILNAKESILENTGQTYQTALCYYAASSLLCLRHITAYVKNVTFKYTIAVSTCLYDFDYDARNRLVDKLVNAIRTNSGVFLLSLLPMVFYSPDTNVSIETEESFRIVIGKLYQHLVAKFYRSMHYANNKPHLIPFFVPEYVIAFVIVILANNANFTKTTDLNYLKKVEYVMQMTLYGFESNANKANYSVLNEIICQVKRSILGPYAKMQVPGDGKQLNEKMWVLAEFADAVGETMGIFSNLDPDAPEVFLPKYLFDSNSENQRTKNLVTAESMNTCITSFKKQDKMRTIVEKSLQSFKAPGQKSTSARGRPRKNASNEDSEFPTSSSGNSFLLDKFIKSIPPDNTIKTSKTSKRGTKRKRTESPESRASDYTTPAIARQDSDVSAIRRSSKRLSLNPDITFRNPLAASTPFIRAPATSALKKNFKRQT</sequence>
<dbReference type="WBParaSite" id="RSKR_0000965000.1">
    <property type="protein sequence ID" value="RSKR_0000965000.1"/>
    <property type="gene ID" value="RSKR_0000965000"/>
</dbReference>
<reference evidence="2" key="1">
    <citation type="submission" date="2016-11" db="UniProtKB">
        <authorList>
            <consortium name="WormBaseParasite"/>
        </authorList>
    </citation>
    <scope>IDENTIFICATION</scope>
    <source>
        <strain evidence="2">KR3021</strain>
    </source>
</reference>